<keyword evidence="2" id="KW-0520">NAD</keyword>
<protein>
    <submittedName>
        <fullName evidence="6">NAD(P)-dependent oxidoreductase</fullName>
    </submittedName>
</protein>
<sequence length="284" mass="30356">MAKVLFIGTGMMGGPMAANLLRAGHEVVVHSRTRERAEPVLAQGARWADSRPDAAREVECVITMVGGPPDVEQIHLGELVEVARPGTLLVDMTTSSPQLAERIHVVALRRGLRALDAPVTGGPQGAQAGTLTVMVGGDAADLEAARPVLRAMGRNLMHYGRPGNGQRAKLVNQTVGMLNMLSAIEGLFFAKKAGLDTGQILHMLQNGLTESRSLHGLAPLALKGEFPPNFHPAHVVKDLSLAVAEAEAIGIDLPALRTARDRWAELVRRYPQAAAVHEIARLYE</sequence>
<dbReference type="SUPFAM" id="SSF48179">
    <property type="entry name" value="6-phosphogluconate dehydrogenase C-terminal domain-like"/>
    <property type="match status" value="1"/>
</dbReference>
<feature type="domain" description="3-hydroxyisobutyrate dehydrogenase-like NAD-binding" evidence="5">
    <location>
        <begin position="163"/>
        <end position="283"/>
    </location>
</feature>
<evidence type="ECO:0000259" key="5">
    <source>
        <dbReference type="Pfam" id="PF14833"/>
    </source>
</evidence>
<feature type="active site" evidence="3">
    <location>
        <position position="169"/>
    </location>
</feature>
<keyword evidence="7" id="KW-1185">Reference proteome</keyword>
<dbReference type="SUPFAM" id="SSF51735">
    <property type="entry name" value="NAD(P)-binding Rossmann-fold domains"/>
    <property type="match status" value="1"/>
</dbReference>
<dbReference type="EMBL" id="JAEQNA010000001">
    <property type="protein sequence ID" value="MBL0419174.1"/>
    <property type="molecule type" value="Genomic_DNA"/>
</dbReference>
<evidence type="ECO:0000313" key="6">
    <source>
        <dbReference type="EMBL" id="MBL0419174.1"/>
    </source>
</evidence>
<gene>
    <name evidence="6" type="ORF">JI739_02330</name>
</gene>
<dbReference type="PIRSF" id="PIRSF000103">
    <property type="entry name" value="HIBADH"/>
    <property type="match status" value="1"/>
</dbReference>
<dbReference type="GO" id="GO:0051287">
    <property type="term" value="F:NAD binding"/>
    <property type="evidence" value="ECO:0007669"/>
    <property type="project" value="InterPro"/>
</dbReference>
<comment type="caution">
    <text evidence="6">The sequence shown here is derived from an EMBL/GenBank/DDBJ whole genome shotgun (WGS) entry which is preliminary data.</text>
</comment>
<dbReference type="GO" id="GO:0050661">
    <property type="term" value="F:NADP binding"/>
    <property type="evidence" value="ECO:0007669"/>
    <property type="project" value="InterPro"/>
</dbReference>
<dbReference type="InterPro" id="IPR029154">
    <property type="entry name" value="HIBADH-like_NADP-bd"/>
</dbReference>
<keyword evidence="1" id="KW-0560">Oxidoreductase</keyword>
<dbReference type="PANTHER" id="PTHR43060:SF15">
    <property type="entry name" value="3-HYDROXYISOBUTYRATE DEHYDROGENASE-LIKE 1, MITOCHONDRIAL-RELATED"/>
    <property type="match status" value="1"/>
</dbReference>
<dbReference type="PANTHER" id="PTHR43060">
    <property type="entry name" value="3-HYDROXYISOBUTYRATE DEHYDROGENASE-LIKE 1, MITOCHONDRIAL-RELATED"/>
    <property type="match status" value="1"/>
</dbReference>
<organism evidence="6 7">
    <name type="scientific">Ramlibacter aurantiacus</name>
    <dbReference type="NCBI Taxonomy" id="2801330"/>
    <lineage>
        <taxon>Bacteria</taxon>
        <taxon>Pseudomonadati</taxon>
        <taxon>Pseudomonadota</taxon>
        <taxon>Betaproteobacteria</taxon>
        <taxon>Burkholderiales</taxon>
        <taxon>Comamonadaceae</taxon>
        <taxon>Ramlibacter</taxon>
    </lineage>
</organism>
<dbReference type="InterPro" id="IPR013328">
    <property type="entry name" value="6PGD_dom2"/>
</dbReference>
<evidence type="ECO:0000256" key="2">
    <source>
        <dbReference type="ARBA" id="ARBA00023027"/>
    </source>
</evidence>
<dbReference type="Gene3D" id="1.10.1040.10">
    <property type="entry name" value="N-(1-d-carboxylethyl)-l-norvaline Dehydrogenase, domain 2"/>
    <property type="match status" value="1"/>
</dbReference>
<dbReference type="Pfam" id="PF03446">
    <property type="entry name" value="NAD_binding_2"/>
    <property type="match status" value="1"/>
</dbReference>
<dbReference type="Proteomes" id="UP000613011">
    <property type="component" value="Unassembled WGS sequence"/>
</dbReference>
<evidence type="ECO:0000313" key="7">
    <source>
        <dbReference type="Proteomes" id="UP000613011"/>
    </source>
</evidence>
<feature type="domain" description="6-phosphogluconate dehydrogenase NADP-binding" evidence="4">
    <location>
        <begin position="4"/>
        <end position="160"/>
    </location>
</feature>
<dbReference type="InterPro" id="IPR015815">
    <property type="entry name" value="HIBADH-related"/>
</dbReference>
<dbReference type="InterPro" id="IPR036291">
    <property type="entry name" value="NAD(P)-bd_dom_sf"/>
</dbReference>
<dbReference type="AlphaFoldDB" id="A0A936ZR61"/>
<dbReference type="InterPro" id="IPR006115">
    <property type="entry name" value="6PGDH_NADP-bd"/>
</dbReference>
<proteinExistence type="predicted"/>
<dbReference type="Gene3D" id="3.40.50.720">
    <property type="entry name" value="NAD(P)-binding Rossmann-like Domain"/>
    <property type="match status" value="1"/>
</dbReference>
<dbReference type="Pfam" id="PF14833">
    <property type="entry name" value="NAD_binding_11"/>
    <property type="match status" value="1"/>
</dbReference>
<name>A0A936ZR61_9BURK</name>
<dbReference type="InterPro" id="IPR008927">
    <property type="entry name" value="6-PGluconate_DH-like_C_sf"/>
</dbReference>
<evidence type="ECO:0000259" key="4">
    <source>
        <dbReference type="Pfam" id="PF03446"/>
    </source>
</evidence>
<evidence type="ECO:0000256" key="3">
    <source>
        <dbReference type="PIRSR" id="PIRSR000103-1"/>
    </source>
</evidence>
<accession>A0A936ZR61</accession>
<reference evidence="6" key="1">
    <citation type="submission" date="2021-01" db="EMBL/GenBank/DDBJ databases">
        <title>Ramlibacter sp. strain AW1 16S ribosomal RNA gene Genome sequencing and assembly.</title>
        <authorList>
            <person name="Kang M."/>
        </authorList>
    </citation>
    <scope>NUCLEOTIDE SEQUENCE</scope>
    <source>
        <strain evidence="6">AW1</strain>
    </source>
</reference>
<evidence type="ECO:0000256" key="1">
    <source>
        <dbReference type="ARBA" id="ARBA00023002"/>
    </source>
</evidence>
<dbReference type="GO" id="GO:0016491">
    <property type="term" value="F:oxidoreductase activity"/>
    <property type="evidence" value="ECO:0007669"/>
    <property type="project" value="UniProtKB-KW"/>
</dbReference>